<evidence type="ECO:0000256" key="5">
    <source>
        <dbReference type="SAM" id="Phobius"/>
    </source>
</evidence>
<accession>A0A0G0XAP6</accession>
<feature type="domain" description="O-antigen ligase-related" evidence="6">
    <location>
        <begin position="205"/>
        <end position="342"/>
    </location>
</feature>
<comment type="caution">
    <text evidence="7">The sequence shown here is derived from an EMBL/GenBank/DDBJ whole genome shotgun (WGS) entry which is preliminary data.</text>
</comment>
<feature type="transmembrane region" description="Helical" evidence="5">
    <location>
        <begin position="30"/>
        <end position="48"/>
    </location>
</feature>
<sequence>MLKYLFYTCIAILSLGQLTAVSKTGETSLYLFDPAIAGFSLVGLFYFLAVKKSLSIPRYFYFFLLFTVIAAMSLVYSLDRLNGREFLLSSFYLLRWIFYLVSAIVVFNMFEQKMLTVIEVVTSLILSGILITLAGFAQLIILPDFENLRPELGWDPHKNRLASTFFDPNFTGAYLVSVLILLFEFHNNLFLRFKDNVRQIILYSASVLFTVALVLTFSRSSWAMMSVVVLIYGVLRYRHLLLLAFLIAFLAYFAVPRVQTRISGTTDPADSAQYRFISWNNTLKITEDNLITGVGFNAYRYVQRDYGYLTPDTFEGHSGAGSDSSILFVLATTGLFGLTTFVLGLVFPVADYFFKKRKLNILMITLIGGLLVHSLFVNSLFYPQIMFLWSTMFGVSNYLLRT</sequence>
<name>A0A0G0XAP6_UNCKA</name>
<evidence type="ECO:0000313" key="8">
    <source>
        <dbReference type="Proteomes" id="UP000034920"/>
    </source>
</evidence>
<dbReference type="GO" id="GO:0016020">
    <property type="term" value="C:membrane"/>
    <property type="evidence" value="ECO:0007669"/>
    <property type="project" value="UniProtKB-SubCell"/>
</dbReference>
<feature type="transmembrane region" description="Helical" evidence="5">
    <location>
        <begin position="359"/>
        <end position="376"/>
    </location>
</feature>
<evidence type="ECO:0000259" key="6">
    <source>
        <dbReference type="Pfam" id="PF04932"/>
    </source>
</evidence>
<dbReference type="InterPro" id="IPR051533">
    <property type="entry name" value="WaaL-like"/>
</dbReference>
<feature type="transmembrane region" description="Helical" evidence="5">
    <location>
        <begin position="197"/>
        <end position="214"/>
    </location>
</feature>
<dbReference type="EMBL" id="LCCA01000016">
    <property type="protein sequence ID" value="KKS21985.1"/>
    <property type="molecule type" value="Genomic_DNA"/>
</dbReference>
<feature type="transmembrane region" description="Helical" evidence="5">
    <location>
        <begin position="161"/>
        <end position="185"/>
    </location>
</feature>
<comment type="subcellular location">
    <subcellularLocation>
        <location evidence="1">Membrane</location>
        <topology evidence="1">Multi-pass membrane protein</topology>
    </subcellularLocation>
</comment>
<keyword evidence="2 5" id="KW-0812">Transmembrane</keyword>
<evidence type="ECO:0000256" key="3">
    <source>
        <dbReference type="ARBA" id="ARBA00022989"/>
    </source>
</evidence>
<keyword evidence="4 5" id="KW-0472">Membrane</keyword>
<feature type="transmembrane region" description="Helical" evidence="5">
    <location>
        <begin position="60"/>
        <end position="78"/>
    </location>
</feature>
<feature type="transmembrane region" description="Helical" evidence="5">
    <location>
        <begin position="326"/>
        <end position="347"/>
    </location>
</feature>
<evidence type="ECO:0000256" key="2">
    <source>
        <dbReference type="ARBA" id="ARBA00022692"/>
    </source>
</evidence>
<proteinExistence type="predicted"/>
<feature type="transmembrane region" description="Helical" evidence="5">
    <location>
        <begin position="382"/>
        <end position="400"/>
    </location>
</feature>
<dbReference type="Proteomes" id="UP000034920">
    <property type="component" value="Unassembled WGS sequence"/>
</dbReference>
<dbReference type="InterPro" id="IPR007016">
    <property type="entry name" value="O-antigen_ligase-rel_domated"/>
</dbReference>
<organism evidence="7 8">
    <name type="scientific">candidate division WWE3 bacterium GW2011_GWA1_41_8</name>
    <dbReference type="NCBI Taxonomy" id="1619103"/>
    <lineage>
        <taxon>Bacteria</taxon>
        <taxon>Katanobacteria</taxon>
    </lineage>
</organism>
<keyword evidence="3 5" id="KW-1133">Transmembrane helix</keyword>
<evidence type="ECO:0000313" key="7">
    <source>
        <dbReference type="EMBL" id="KKS21985.1"/>
    </source>
</evidence>
<feature type="transmembrane region" description="Helical" evidence="5">
    <location>
        <begin position="117"/>
        <end position="141"/>
    </location>
</feature>
<protein>
    <recommendedName>
        <fullName evidence="6">O-antigen ligase-related domain-containing protein</fullName>
    </recommendedName>
</protein>
<dbReference type="Pfam" id="PF04932">
    <property type="entry name" value="Wzy_C"/>
    <property type="match status" value="1"/>
</dbReference>
<evidence type="ECO:0000256" key="1">
    <source>
        <dbReference type="ARBA" id="ARBA00004141"/>
    </source>
</evidence>
<reference evidence="7 8" key="1">
    <citation type="journal article" date="2015" name="Nature">
        <title>rRNA introns, odd ribosomes, and small enigmatic genomes across a large radiation of phyla.</title>
        <authorList>
            <person name="Brown C.T."/>
            <person name="Hug L.A."/>
            <person name="Thomas B.C."/>
            <person name="Sharon I."/>
            <person name="Castelle C.J."/>
            <person name="Singh A."/>
            <person name="Wilkins M.J."/>
            <person name="Williams K.H."/>
            <person name="Banfield J.F."/>
        </authorList>
    </citation>
    <scope>NUCLEOTIDE SEQUENCE [LARGE SCALE GENOMIC DNA]</scope>
</reference>
<feature type="transmembrane region" description="Helical" evidence="5">
    <location>
        <begin position="90"/>
        <end position="110"/>
    </location>
</feature>
<dbReference type="PANTHER" id="PTHR37422:SF13">
    <property type="entry name" value="LIPOPOLYSACCHARIDE BIOSYNTHESIS PROTEIN PA4999-RELATED"/>
    <property type="match status" value="1"/>
</dbReference>
<dbReference type="AlphaFoldDB" id="A0A0G0XAP6"/>
<feature type="transmembrane region" description="Helical" evidence="5">
    <location>
        <begin position="240"/>
        <end position="258"/>
    </location>
</feature>
<dbReference type="STRING" id="1619103.UU80_C0016G0017"/>
<gene>
    <name evidence="7" type="ORF">UU80_C0016G0017</name>
</gene>
<evidence type="ECO:0000256" key="4">
    <source>
        <dbReference type="ARBA" id="ARBA00023136"/>
    </source>
</evidence>
<dbReference type="PANTHER" id="PTHR37422">
    <property type="entry name" value="TEICHURONIC ACID BIOSYNTHESIS PROTEIN TUAE"/>
    <property type="match status" value="1"/>
</dbReference>